<protein>
    <recommendedName>
        <fullName evidence="2">Ubiquitin-like domain-containing protein</fullName>
    </recommendedName>
</protein>
<dbReference type="InterPro" id="IPR022617">
    <property type="entry name" value="Rad60/SUMO-like_dom"/>
</dbReference>
<dbReference type="eggNOG" id="ENOG502TK9V">
    <property type="taxonomic scope" value="Eukaryota"/>
</dbReference>
<dbReference type="AlphaFoldDB" id="G0ND18"/>
<dbReference type="Pfam" id="PF11976">
    <property type="entry name" value="Rad60-SLD"/>
    <property type="match status" value="1"/>
</dbReference>
<name>G0ND18_CAEBE</name>
<sequence length="110" mass="12693">MLIENLFIVYLLVPVTTKNISVTLLSISFIYLLITYKITPTMPMHKLKSHFASQLGIPYENICFMFYEKVVNQNDTAESLHLTNNCTLMAFEIALEKPKVYRVVENGIFI</sequence>
<dbReference type="PROSITE" id="PS50053">
    <property type="entry name" value="UBIQUITIN_2"/>
    <property type="match status" value="1"/>
</dbReference>
<dbReference type="STRING" id="135651.G0ND18"/>
<dbReference type="Gene3D" id="3.10.20.90">
    <property type="entry name" value="Phosphatidylinositol 3-kinase Catalytic Subunit, Chain A, domain 1"/>
    <property type="match status" value="1"/>
</dbReference>
<keyword evidence="4" id="KW-1185">Reference proteome</keyword>
<feature type="transmembrane region" description="Helical" evidence="1">
    <location>
        <begin position="20"/>
        <end position="39"/>
    </location>
</feature>
<evidence type="ECO:0000313" key="3">
    <source>
        <dbReference type="EMBL" id="EGT57758.1"/>
    </source>
</evidence>
<dbReference type="InterPro" id="IPR029071">
    <property type="entry name" value="Ubiquitin-like_domsf"/>
</dbReference>
<keyword evidence="1" id="KW-1133">Transmembrane helix</keyword>
<evidence type="ECO:0000259" key="2">
    <source>
        <dbReference type="PROSITE" id="PS50053"/>
    </source>
</evidence>
<keyword evidence="1" id="KW-0812">Transmembrane</keyword>
<organism evidence="4">
    <name type="scientific">Caenorhabditis brenneri</name>
    <name type="common">Nematode worm</name>
    <dbReference type="NCBI Taxonomy" id="135651"/>
    <lineage>
        <taxon>Eukaryota</taxon>
        <taxon>Metazoa</taxon>
        <taxon>Ecdysozoa</taxon>
        <taxon>Nematoda</taxon>
        <taxon>Chromadorea</taxon>
        <taxon>Rhabditida</taxon>
        <taxon>Rhabditina</taxon>
        <taxon>Rhabditomorpha</taxon>
        <taxon>Rhabditoidea</taxon>
        <taxon>Rhabditidae</taxon>
        <taxon>Peloderinae</taxon>
        <taxon>Caenorhabditis</taxon>
    </lineage>
</organism>
<evidence type="ECO:0000313" key="4">
    <source>
        <dbReference type="Proteomes" id="UP000008068"/>
    </source>
</evidence>
<dbReference type="SUPFAM" id="SSF54236">
    <property type="entry name" value="Ubiquitin-like"/>
    <property type="match status" value="1"/>
</dbReference>
<dbReference type="Proteomes" id="UP000008068">
    <property type="component" value="Unassembled WGS sequence"/>
</dbReference>
<accession>G0ND18</accession>
<dbReference type="HOGENOM" id="CLU_2173231_0_0_1"/>
<dbReference type="InterPro" id="IPR000626">
    <property type="entry name" value="Ubiquitin-like_dom"/>
</dbReference>
<dbReference type="OrthoDB" id="442921at2759"/>
<feature type="domain" description="Ubiquitin-like" evidence="2">
    <location>
        <begin position="20"/>
        <end position="89"/>
    </location>
</feature>
<dbReference type="CDD" id="cd01763">
    <property type="entry name" value="Ubl_SUMO_like"/>
    <property type="match status" value="1"/>
</dbReference>
<gene>
    <name evidence="3" type="ORF">CAEBREN_25767</name>
</gene>
<dbReference type="EMBL" id="GL379865">
    <property type="protein sequence ID" value="EGT57758.1"/>
    <property type="molecule type" value="Genomic_DNA"/>
</dbReference>
<keyword evidence="1" id="KW-0472">Membrane</keyword>
<proteinExistence type="predicted"/>
<evidence type="ECO:0000256" key="1">
    <source>
        <dbReference type="SAM" id="Phobius"/>
    </source>
</evidence>
<reference evidence="4" key="1">
    <citation type="submission" date="2011-07" db="EMBL/GenBank/DDBJ databases">
        <authorList>
            <consortium name="Caenorhabditis brenneri Sequencing and Analysis Consortium"/>
            <person name="Wilson R.K."/>
        </authorList>
    </citation>
    <scope>NUCLEOTIDE SEQUENCE [LARGE SCALE GENOMIC DNA]</scope>
    <source>
        <strain evidence="4">PB2801</strain>
    </source>
</reference>
<dbReference type="InParanoid" id="G0ND18"/>